<reference evidence="1 2" key="1">
    <citation type="submission" date="2019-02" db="EMBL/GenBank/DDBJ databases">
        <title>Deep-cultivation of Planctomycetes and their phenomic and genomic characterization uncovers novel biology.</title>
        <authorList>
            <person name="Wiegand S."/>
            <person name="Jogler M."/>
            <person name="Boedeker C."/>
            <person name="Pinto D."/>
            <person name="Vollmers J."/>
            <person name="Rivas-Marin E."/>
            <person name="Kohn T."/>
            <person name="Peeters S.H."/>
            <person name="Heuer A."/>
            <person name="Rast P."/>
            <person name="Oberbeckmann S."/>
            <person name="Bunk B."/>
            <person name="Jeske O."/>
            <person name="Meyerdierks A."/>
            <person name="Storesund J.E."/>
            <person name="Kallscheuer N."/>
            <person name="Luecker S."/>
            <person name="Lage O.M."/>
            <person name="Pohl T."/>
            <person name="Merkel B.J."/>
            <person name="Hornburger P."/>
            <person name="Mueller R.-W."/>
            <person name="Bruemmer F."/>
            <person name="Labrenz M."/>
            <person name="Spormann A.M."/>
            <person name="Op Den Camp H."/>
            <person name="Overmann J."/>
            <person name="Amann R."/>
            <person name="Jetten M.S.M."/>
            <person name="Mascher T."/>
            <person name="Medema M.H."/>
            <person name="Devos D.P."/>
            <person name="Kaster A.-K."/>
            <person name="Ovreas L."/>
            <person name="Rohde M."/>
            <person name="Galperin M.Y."/>
            <person name="Jogler C."/>
        </authorList>
    </citation>
    <scope>NUCLEOTIDE SEQUENCE [LARGE SCALE GENOMIC DNA]</scope>
    <source>
        <strain evidence="1 2">Pla108</strain>
    </source>
</reference>
<comment type="caution">
    <text evidence="1">The sequence shown here is derived from an EMBL/GenBank/DDBJ whole genome shotgun (WGS) entry which is preliminary data.</text>
</comment>
<gene>
    <name evidence="1" type="ORF">Pla108_13430</name>
</gene>
<evidence type="ECO:0000313" key="2">
    <source>
        <dbReference type="Proteomes" id="UP000317421"/>
    </source>
</evidence>
<proteinExistence type="predicted"/>
<organism evidence="1 2">
    <name type="scientific">Botrimarina colliarenosi</name>
    <dbReference type="NCBI Taxonomy" id="2528001"/>
    <lineage>
        <taxon>Bacteria</taxon>
        <taxon>Pseudomonadati</taxon>
        <taxon>Planctomycetota</taxon>
        <taxon>Planctomycetia</taxon>
        <taxon>Pirellulales</taxon>
        <taxon>Lacipirellulaceae</taxon>
        <taxon>Botrimarina</taxon>
    </lineage>
</organism>
<evidence type="ECO:0000313" key="1">
    <source>
        <dbReference type="EMBL" id="TWU00393.1"/>
    </source>
</evidence>
<protein>
    <submittedName>
        <fullName evidence="1">Uncharacterized protein</fullName>
    </submittedName>
</protein>
<name>A0A5C6AK34_9BACT</name>
<dbReference type="EMBL" id="SJPR01000001">
    <property type="protein sequence ID" value="TWU00393.1"/>
    <property type="molecule type" value="Genomic_DNA"/>
</dbReference>
<dbReference type="Proteomes" id="UP000317421">
    <property type="component" value="Unassembled WGS sequence"/>
</dbReference>
<dbReference type="AlphaFoldDB" id="A0A5C6AK34"/>
<accession>A0A5C6AK34</accession>
<sequence>MATQIQSSVSGTLSELRFENLGAEMPGAPSRFRATAATLALVQSLLDESRVIEVGSGGEIAFDRAT</sequence>
<keyword evidence="2" id="KW-1185">Reference proteome</keyword>